<sequence length="86" mass="10122">MKKSSQTRELLKQLLKGNKPKLELAVVEFSDTRTWVIGEKMECLLKENVPAYIEQIRKDNPLRQVTLLLINREEFEAMTANLEKKY</sequence>
<organism evidence="1 2">
    <name type="scientific">Pontibacter ummariensis</name>
    <dbReference type="NCBI Taxonomy" id="1610492"/>
    <lineage>
        <taxon>Bacteria</taxon>
        <taxon>Pseudomonadati</taxon>
        <taxon>Bacteroidota</taxon>
        <taxon>Cytophagia</taxon>
        <taxon>Cytophagales</taxon>
        <taxon>Hymenobacteraceae</taxon>
        <taxon>Pontibacter</taxon>
    </lineage>
</organism>
<dbReference type="EMBL" id="FZOQ01000019">
    <property type="protein sequence ID" value="SNS98646.1"/>
    <property type="molecule type" value="Genomic_DNA"/>
</dbReference>
<keyword evidence="2" id="KW-1185">Reference proteome</keyword>
<dbReference type="AlphaFoldDB" id="A0A239IXZ4"/>
<dbReference type="Proteomes" id="UP000198432">
    <property type="component" value="Unassembled WGS sequence"/>
</dbReference>
<proteinExistence type="predicted"/>
<accession>A0A239IXZ4</accession>
<evidence type="ECO:0000313" key="2">
    <source>
        <dbReference type="Proteomes" id="UP000198432"/>
    </source>
</evidence>
<evidence type="ECO:0000313" key="1">
    <source>
        <dbReference type="EMBL" id="SNS98646.1"/>
    </source>
</evidence>
<protein>
    <submittedName>
        <fullName evidence="1">Uncharacterized protein</fullName>
    </submittedName>
</protein>
<gene>
    <name evidence="1" type="ORF">SAMN06296052_11978</name>
</gene>
<reference evidence="2" key="1">
    <citation type="submission" date="2017-06" db="EMBL/GenBank/DDBJ databases">
        <authorList>
            <person name="Varghese N."/>
            <person name="Submissions S."/>
        </authorList>
    </citation>
    <scope>NUCLEOTIDE SEQUENCE [LARGE SCALE GENOMIC DNA]</scope>
    <source>
        <strain evidence="2">NKM1</strain>
    </source>
</reference>
<dbReference type="RefSeq" id="WP_089320697.1">
    <property type="nucleotide sequence ID" value="NZ_FZOQ01000019.1"/>
</dbReference>
<name>A0A239IXZ4_9BACT</name>